<sequence length="171" mass="19838">MPLAKSLSKVQKSAKNKNIHPKGRKFKQLNRATLREKKILDKKAKHSEKKENELLIVNYIKEIIGQDDLKKVVSFGLNDMKVFIEAFISRDDEELIDLQNQRRPNRPASNRQLILENRKKSEIQQFTEGAGFSIPDLSDVENVENLRNWNGTFGGINNVKRIYINKHIETL</sequence>
<dbReference type="OrthoDB" id="270284at2759"/>
<comment type="similarity">
    <text evidence="1">Belongs to the TMA16 family.</text>
</comment>
<evidence type="ECO:0000256" key="2">
    <source>
        <dbReference type="SAM" id="MobiDB-lite"/>
    </source>
</evidence>
<dbReference type="AlphaFoldDB" id="A0A1E4TMS7"/>
<protein>
    <recommendedName>
        <fullName evidence="5">Translation machinery-associated protein 16</fullName>
    </recommendedName>
</protein>
<evidence type="ECO:0008006" key="5">
    <source>
        <dbReference type="Google" id="ProtNLM"/>
    </source>
</evidence>
<keyword evidence="4" id="KW-1185">Reference proteome</keyword>
<dbReference type="InterPro" id="IPR038356">
    <property type="entry name" value="Tma16_sf"/>
</dbReference>
<accession>A0A1E4TMS7</accession>
<feature type="compositionally biased region" description="Basic residues" evidence="2">
    <location>
        <begin position="12"/>
        <end position="22"/>
    </location>
</feature>
<name>A0A1E4TMS7_PACTA</name>
<dbReference type="Pfam" id="PF11176">
    <property type="entry name" value="Tma16"/>
    <property type="match status" value="1"/>
</dbReference>
<dbReference type="Gene3D" id="1.20.1440.170">
    <property type="entry name" value="Translation machinery-associated protein 16-like"/>
    <property type="match status" value="1"/>
</dbReference>
<dbReference type="EMBL" id="KV454079">
    <property type="protein sequence ID" value="ODV93037.1"/>
    <property type="molecule type" value="Genomic_DNA"/>
</dbReference>
<dbReference type="STRING" id="669874.A0A1E4TMS7"/>
<feature type="region of interest" description="Disordered" evidence="2">
    <location>
        <begin position="1"/>
        <end position="22"/>
    </location>
</feature>
<dbReference type="PANTHER" id="PTHR13349">
    <property type="entry name" value="TRANSLATION MACHINERY-ASSOCIATED PROTEIN 16"/>
    <property type="match status" value="1"/>
</dbReference>
<reference evidence="4" key="1">
    <citation type="submission" date="2016-05" db="EMBL/GenBank/DDBJ databases">
        <title>Comparative genomics of biotechnologically important yeasts.</title>
        <authorList>
            <consortium name="DOE Joint Genome Institute"/>
            <person name="Riley R."/>
            <person name="Haridas S."/>
            <person name="Wolfe K.H."/>
            <person name="Lopes M.R."/>
            <person name="Hittinger C.T."/>
            <person name="Goker M."/>
            <person name="Salamov A."/>
            <person name="Wisecaver J."/>
            <person name="Long T.M."/>
            <person name="Aerts A.L."/>
            <person name="Barry K."/>
            <person name="Choi C."/>
            <person name="Clum A."/>
            <person name="Coughlan A.Y."/>
            <person name="Deshpande S."/>
            <person name="Douglass A.P."/>
            <person name="Hanson S.J."/>
            <person name="Klenk H.-P."/>
            <person name="Labutti K."/>
            <person name="Lapidus A."/>
            <person name="Lindquist E."/>
            <person name="Lipzen A."/>
            <person name="Meier-Kolthoff J.P."/>
            <person name="Ohm R.A."/>
            <person name="Otillar R.P."/>
            <person name="Pangilinan J."/>
            <person name="Peng Y."/>
            <person name="Rokas A."/>
            <person name="Rosa C.A."/>
            <person name="Scheuner C."/>
            <person name="Sibirny A.A."/>
            <person name="Slot J.C."/>
            <person name="Stielow J.B."/>
            <person name="Sun H."/>
            <person name="Kurtzman C.P."/>
            <person name="Blackwell M."/>
            <person name="Grigoriev I.V."/>
            <person name="Jeffries T.W."/>
        </authorList>
    </citation>
    <scope>NUCLEOTIDE SEQUENCE [LARGE SCALE GENOMIC DNA]</scope>
    <source>
        <strain evidence="4">NRRL Y-2460</strain>
    </source>
</reference>
<organism evidence="3 4">
    <name type="scientific">Pachysolen tannophilus NRRL Y-2460</name>
    <dbReference type="NCBI Taxonomy" id="669874"/>
    <lineage>
        <taxon>Eukaryota</taxon>
        <taxon>Fungi</taxon>
        <taxon>Dikarya</taxon>
        <taxon>Ascomycota</taxon>
        <taxon>Saccharomycotina</taxon>
        <taxon>Pichiomycetes</taxon>
        <taxon>Pachysolenaceae</taxon>
        <taxon>Pachysolen</taxon>
    </lineage>
</organism>
<evidence type="ECO:0000313" key="3">
    <source>
        <dbReference type="EMBL" id="ODV93037.1"/>
    </source>
</evidence>
<dbReference type="GO" id="GO:0005634">
    <property type="term" value="C:nucleus"/>
    <property type="evidence" value="ECO:0007669"/>
    <property type="project" value="TreeGrafter"/>
</dbReference>
<gene>
    <name evidence="3" type="ORF">PACTADRAFT_5421</name>
</gene>
<evidence type="ECO:0000313" key="4">
    <source>
        <dbReference type="Proteomes" id="UP000094236"/>
    </source>
</evidence>
<dbReference type="PANTHER" id="PTHR13349:SF2">
    <property type="entry name" value="TRANSLATION MACHINERY-ASSOCIATED PROTEIN 16"/>
    <property type="match status" value="1"/>
</dbReference>
<proteinExistence type="inferred from homology"/>
<dbReference type="Proteomes" id="UP000094236">
    <property type="component" value="Unassembled WGS sequence"/>
</dbReference>
<evidence type="ECO:0000256" key="1">
    <source>
        <dbReference type="ARBA" id="ARBA00034127"/>
    </source>
</evidence>
<dbReference type="InterPro" id="IPR021346">
    <property type="entry name" value="Tma16"/>
</dbReference>